<protein>
    <submittedName>
        <fullName evidence="4">Response regulator containing CheY-like receiver domain and AraC-type DNA-binding domain</fullName>
    </submittedName>
</protein>
<dbReference type="PATRIC" id="fig|889378.3.peg.2052"/>
<accession>H9UKS0</accession>
<dbReference type="SUPFAM" id="SSF52172">
    <property type="entry name" value="CheY-like"/>
    <property type="match status" value="1"/>
</dbReference>
<dbReference type="PROSITE" id="PS50110">
    <property type="entry name" value="RESPONSE_REGULATORY"/>
    <property type="match status" value="1"/>
</dbReference>
<organism evidence="4 5">
    <name type="scientific">Spirochaeta africana (strain ATCC 700263 / DSM 8902 / Z-7692)</name>
    <dbReference type="NCBI Taxonomy" id="889378"/>
    <lineage>
        <taxon>Bacteria</taxon>
        <taxon>Pseudomonadati</taxon>
        <taxon>Spirochaetota</taxon>
        <taxon>Spirochaetia</taxon>
        <taxon>Spirochaetales</taxon>
        <taxon>Spirochaetaceae</taxon>
        <taxon>Spirochaeta</taxon>
    </lineage>
</organism>
<reference evidence="5" key="1">
    <citation type="journal article" date="2013" name="Stand. Genomic Sci.">
        <title>Complete genome sequence of the halophilic bacterium Spirochaeta africana type strain (Z-7692(T)) from the alkaline Lake Magadi in the East African Rift.</title>
        <authorList>
            <person name="Liolos K."/>
            <person name="Abt B."/>
            <person name="Scheuner C."/>
            <person name="Teshima H."/>
            <person name="Held B."/>
            <person name="Lapidus A."/>
            <person name="Nolan M."/>
            <person name="Lucas S."/>
            <person name="Deshpande S."/>
            <person name="Cheng J.F."/>
            <person name="Tapia R."/>
            <person name="Goodwin L.A."/>
            <person name="Pitluck S."/>
            <person name="Pagani I."/>
            <person name="Ivanova N."/>
            <person name="Mavromatis K."/>
            <person name="Mikhailova N."/>
            <person name="Huntemann M."/>
            <person name="Pati A."/>
            <person name="Chen A."/>
            <person name="Palaniappan K."/>
            <person name="Land M."/>
            <person name="Rohde M."/>
            <person name="Tindall B.J."/>
            <person name="Detter J.C."/>
            <person name="Goker M."/>
            <person name="Bristow J."/>
            <person name="Eisen J.A."/>
            <person name="Markowitz V."/>
            <person name="Hugenholtz P."/>
            <person name="Woyke T."/>
            <person name="Klenk H.P."/>
            <person name="Kyrpides N.C."/>
        </authorList>
    </citation>
    <scope>NUCLEOTIDE SEQUENCE</scope>
    <source>
        <strain evidence="5">ATCC 700263 / DSM 8902 / Z-7692</strain>
    </source>
</reference>
<proteinExistence type="predicted"/>
<dbReference type="EMBL" id="CP003282">
    <property type="protein sequence ID" value="AFG38113.1"/>
    <property type="molecule type" value="Genomic_DNA"/>
</dbReference>
<evidence type="ECO:0000256" key="2">
    <source>
        <dbReference type="PROSITE-ProRule" id="PRU00169"/>
    </source>
</evidence>
<keyword evidence="4" id="KW-0238">DNA-binding</keyword>
<dbReference type="InterPro" id="IPR050595">
    <property type="entry name" value="Bact_response_regulator"/>
</dbReference>
<evidence type="ECO:0000259" key="3">
    <source>
        <dbReference type="PROSITE" id="PS50110"/>
    </source>
</evidence>
<name>H9UKS0_SPIAZ</name>
<dbReference type="InterPro" id="IPR001789">
    <property type="entry name" value="Sig_transdc_resp-reg_receiver"/>
</dbReference>
<dbReference type="Pfam" id="PF00072">
    <property type="entry name" value="Response_reg"/>
    <property type="match status" value="1"/>
</dbReference>
<dbReference type="AlphaFoldDB" id="H9UKS0"/>
<dbReference type="InterPro" id="IPR011006">
    <property type="entry name" value="CheY-like_superfamily"/>
</dbReference>
<dbReference type="PANTHER" id="PTHR44591:SF3">
    <property type="entry name" value="RESPONSE REGULATORY DOMAIN-CONTAINING PROTEIN"/>
    <property type="match status" value="1"/>
</dbReference>
<dbReference type="PANTHER" id="PTHR44591">
    <property type="entry name" value="STRESS RESPONSE REGULATOR PROTEIN 1"/>
    <property type="match status" value="1"/>
</dbReference>
<dbReference type="STRING" id="889378.Spiaf_2065"/>
<evidence type="ECO:0000313" key="4">
    <source>
        <dbReference type="EMBL" id="AFG38113.1"/>
    </source>
</evidence>
<dbReference type="Proteomes" id="UP000007383">
    <property type="component" value="Chromosome"/>
</dbReference>
<evidence type="ECO:0000313" key="5">
    <source>
        <dbReference type="Proteomes" id="UP000007383"/>
    </source>
</evidence>
<dbReference type="GO" id="GO:0003677">
    <property type="term" value="F:DNA binding"/>
    <property type="evidence" value="ECO:0007669"/>
    <property type="project" value="UniProtKB-KW"/>
</dbReference>
<dbReference type="HOGENOM" id="CLU_000445_69_11_12"/>
<feature type="modified residue" description="4-aspartylphosphate" evidence="2">
    <location>
        <position position="61"/>
    </location>
</feature>
<dbReference type="GO" id="GO:0000160">
    <property type="term" value="P:phosphorelay signal transduction system"/>
    <property type="evidence" value="ECO:0007669"/>
    <property type="project" value="InterPro"/>
</dbReference>
<sequence length="129" mass="14181">MVTAMDKKQYSIMIVEDEPVTAMGLQTRLRILGHSVIGIAATGEEAFQLVRSEKPDLVLLDVSLAGRASGIDVAKRLSIQLPDTRFAFLTAADAADLHREIHDLDPVAVIRKPLIDDLYIEMEDGVLQL</sequence>
<keyword evidence="5" id="KW-1185">Reference proteome</keyword>
<feature type="domain" description="Response regulatory" evidence="3">
    <location>
        <begin position="11"/>
        <end position="127"/>
    </location>
</feature>
<dbReference type="KEGG" id="sfc:Spiaf_2065"/>
<gene>
    <name evidence="4" type="ordered locus">Spiaf_2065</name>
</gene>
<keyword evidence="1 2" id="KW-0597">Phosphoprotein</keyword>
<dbReference type="eggNOG" id="COG0784">
    <property type="taxonomic scope" value="Bacteria"/>
</dbReference>
<dbReference type="SMART" id="SM00448">
    <property type="entry name" value="REC"/>
    <property type="match status" value="1"/>
</dbReference>
<dbReference type="Gene3D" id="3.40.50.2300">
    <property type="match status" value="1"/>
</dbReference>
<evidence type="ECO:0000256" key="1">
    <source>
        <dbReference type="ARBA" id="ARBA00022553"/>
    </source>
</evidence>